<organism evidence="1 2">
    <name type="scientific">[Myrmecia] bisecta</name>
    <dbReference type="NCBI Taxonomy" id="41462"/>
    <lineage>
        <taxon>Eukaryota</taxon>
        <taxon>Viridiplantae</taxon>
        <taxon>Chlorophyta</taxon>
        <taxon>core chlorophytes</taxon>
        <taxon>Trebouxiophyceae</taxon>
        <taxon>Trebouxiales</taxon>
        <taxon>Trebouxiaceae</taxon>
        <taxon>Myrmecia</taxon>
    </lineage>
</organism>
<gene>
    <name evidence="1" type="ORF">WJX72_004043</name>
</gene>
<dbReference type="Gene3D" id="3.30.428.40">
    <property type="entry name" value="Protein of unknown function DUF3067"/>
    <property type="match status" value="1"/>
</dbReference>
<dbReference type="Pfam" id="PF11267">
    <property type="entry name" value="DUF3067"/>
    <property type="match status" value="1"/>
</dbReference>
<sequence length="206" mass="22884">MTALQPLLFTRSVCEAQIKEESVVEEAGADLFNTLQEQLAAADSRAVVRTTEEAGSLASATSDELLQASLSQRIESLATSVPRGEQEGGPLTGRELRKLVCAKYGKNYDLSIVRRDIPGKTLIRLNVMWTHLEQRSFPMTPEDYVDKLETIAYYVSAWGQEETVRAFFKEKPKALRGLPARPVVGSAISIRLDLPDAVIEEWFGRV</sequence>
<protein>
    <submittedName>
        <fullName evidence="1">Uncharacterized protein</fullName>
    </submittedName>
</protein>
<evidence type="ECO:0000313" key="1">
    <source>
        <dbReference type="EMBL" id="KAK9810054.1"/>
    </source>
</evidence>
<dbReference type="PANTHER" id="PTHR35126">
    <property type="entry name" value="SLR0598 PROTEIN"/>
    <property type="match status" value="1"/>
</dbReference>
<comment type="caution">
    <text evidence="1">The sequence shown here is derived from an EMBL/GenBank/DDBJ whole genome shotgun (WGS) entry which is preliminary data.</text>
</comment>
<keyword evidence="2" id="KW-1185">Reference proteome</keyword>
<accession>A0AAW1PKB5</accession>
<proteinExistence type="predicted"/>
<dbReference type="AlphaFoldDB" id="A0AAW1PKB5"/>
<name>A0AAW1PKB5_9CHLO</name>
<dbReference type="InterPro" id="IPR021420">
    <property type="entry name" value="DUF3067"/>
</dbReference>
<evidence type="ECO:0000313" key="2">
    <source>
        <dbReference type="Proteomes" id="UP001489004"/>
    </source>
</evidence>
<reference evidence="1 2" key="1">
    <citation type="journal article" date="2024" name="Nat. Commun.">
        <title>Phylogenomics reveals the evolutionary origins of lichenization in chlorophyte algae.</title>
        <authorList>
            <person name="Puginier C."/>
            <person name="Libourel C."/>
            <person name="Otte J."/>
            <person name="Skaloud P."/>
            <person name="Haon M."/>
            <person name="Grisel S."/>
            <person name="Petersen M."/>
            <person name="Berrin J.G."/>
            <person name="Delaux P.M."/>
            <person name="Dal Grande F."/>
            <person name="Keller J."/>
        </authorList>
    </citation>
    <scope>NUCLEOTIDE SEQUENCE [LARGE SCALE GENOMIC DNA]</scope>
    <source>
        <strain evidence="1 2">SAG 2043</strain>
    </source>
</reference>
<dbReference type="Proteomes" id="UP001489004">
    <property type="component" value="Unassembled WGS sequence"/>
</dbReference>
<dbReference type="PANTHER" id="PTHR35126:SF1">
    <property type="entry name" value="DUF3067 DOMAIN-CONTAINING PROTEIN"/>
    <property type="match status" value="1"/>
</dbReference>
<dbReference type="EMBL" id="JALJOR010000010">
    <property type="protein sequence ID" value="KAK9810054.1"/>
    <property type="molecule type" value="Genomic_DNA"/>
</dbReference>